<comment type="caution">
    <text evidence="2">The sequence shown here is derived from an EMBL/GenBank/DDBJ whole genome shotgun (WGS) entry which is preliminary data.</text>
</comment>
<proteinExistence type="predicted"/>
<feature type="region of interest" description="Disordered" evidence="1">
    <location>
        <begin position="58"/>
        <end position="92"/>
    </location>
</feature>
<feature type="compositionally biased region" description="Basic and acidic residues" evidence="1">
    <location>
        <begin position="9"/>
        <end position="31"/>
    </location>
</feature>
<evidence type="ECO:0000256" key="1">
    <source>
        <dbReference type="SAM" id="MobiDB-lite"/>
    </source>
</evidence>
<protein>
    <submittedName>
        <fullName evidence="2">Uncharacterized protein</fullName>
    </submittedName>
</protein>
<evidence type="ECO:0000313" key="2">
    <source>
        <dbReference type="EMBL" id="MCW3796518.1"/>
    </source>
</evidence>
<gene>
    <name evidence="2" type="ORF">OMW55_01665</name>
</gene>
<keyword evidence="3" id="KW-1185">Reference proteome</keyword>
<feature type="region of interest" description="Disordered" evidence="1">
    <location>
        <begin position="1"/>
        <end position="31"/>
    </location>
</feature>
<organism evidence="2 3">
    <name type="scientific">Sphingomonas arvum</name>
    <dbReference type="NCBI Taxonomy" id="2992113"/>
    <lineage>
        <taxon>Bacteria</taxon>
        <taxon>Pseudomonadati</taxon>
        <taxon>Pseudomonadota</taxon>
        <taxon>Alphaproteobacteria</taxon>
        <taxon>Sphingomonadales</taxon>
        <taxon>Sphingomonadaceae</taxon>
        <taxon>Sphingomonas</taxon>
    </lineage>
</organism>
<sequence>MAIGTAEPRLCKAEHGRDQPSQDDQRGKSEVTAEFAGEAFPIQLQADLADLLPRGLHRNDHADTGAPIREVGDASRQPDAGPTISGGQSSVAVEGTDPAHLLVDPESRNRLVHGLRVAEVQGGGQRGSKDFCLTPRFGFAQRIVAPIIVDEGANARKNDEDCKSQDQNWSGTPACLIHLNL</sequence>
<reference evidence="2 3" key="1">
    <citation type="submission" date="2022-10" db="EMBL/GenBank/DDBJ databases">
        <title>Sphingomonas sp.</title>
        <authorList>
            <person name="Jin C."/>
        </authorList>
    </citation>
    <scope>NUCLEOTIDE SEQUENCE [LARGE SCALE GENOMIC DNA]</scope>
    <source>
        <strain evidence="2 3">BN140010</strain>
    </source>
</reference>
<evidence type="ECO:0000313" key="3">
    <source>
        <dbReference type="Proteomes" id="UP001526246"/>
    </source>
</evidence>
<name>A0ABT3JBR7_9SPHN</name>
<dbReference type="EMBL" id="JAPDOB010000001">
    <property type="protein sequence ID" value="MCW3796518.1"/>
    <property type="molecule type" value="Genomic_DNA"/>
</dbReference>
<dbReference type="Proteomes" id="UP001526246">
    <property type="component" value="Unassembled WGS sequence"/>
</dbReference>
<accession>A0ABT3JBR7</accession>